<dbReference type="Proteomes" id="UP000277773">
    <property type="component" value="Unassembled WGS sequence"/>
</dbReference>
<evidence type="ECO:0000313" key="1">
    <source>
        <dbReference type="EMBL" id="KEQ34365.1"/>
    </source>
</evidence>
<dbReference type="AlphaFoldDB" id="A0A081PUJ2"/>
<gene>
    <name evidence="2" type="ORF">D8786_00655</name>
    <name evidence="1" type="ORF">SK1126_0073</name>
</gene>
<accession>A0A081PUJ2</accession>
<dbReference type="PATRIC" id="fig|28037.99.peg.67"/>
<evidence type="ECO:0000313" key="2">
    <source>
        <dbReference type="EMBL" id="RSJ99433.1"/>
    </source>
</evidence>
<dbReference type="Proteomes" id="UP000028093">
    <property type="component" value="Unassembled WGS sequence"/>
</dbReference>
<reference evidence="2 4" key="2">
    <citation type="submission" date="2018-11" db="EMBL/GenBank/DDBJ databases">
        <title>Species Designations Belie Phenotypic and Genotypic Heterogeneity in Oral Streptococci.</title>
        <authorList>
            <person name="Velsko I."/>
        </authorList>
    </citation>
    <scope>NUCLEOTIDE SEQUENCE [LARGE SCALE GENOMIC DNA]</scope>
    <source>
        <strain evidence="2 4">BCC08</strain>
    </source>
</reference>
<proteinExistence type="predicted"/>
<reference evidence="1 3" key="1">
    <citation type="submission" date="2014-05" db="EMBL/GenBank/DDBJ databases">
        <authorList>
            <person name="Daugherty S.C."/>
            <person name="Tallon L.J."/>
            <person name="Sadzewicz L."/>
            <person name="Kilian M."/>
            <person name="Tettelin H."/>
        </authorList>
    </citation>
    <scope>NUCLEOTIDE SEQUENCE [LARGE SCALE GENOMIC DNA]</scope>
    <source>
        <strain evidence="1 3">SK1126</strain>
    </source>
</reference>
<dbReference type="EMBL" id="RJPY01000001">
    <property type="protein sequence ID" value="RSJ99433.1"/>
    <property type="molecule type" value="Genomic_DNA"/>
</dbReference>
<organism evidence="1 3">
    <name type="scientific">Streptococcus mitis</name>
    <dbReference type="NCBI Taxonomy" id="28037"/>
    <lineage>
        <taxon>Bacteria</taxon>
        <taxon>Bacillati</taxon>
        <taxon>Bacillota</taxon>
        <taxon>Bacilli</taxon>
        <taxon>Lactobacillales</taxon>
        <taxon>Streptococcaceae</taxon>
        <taxon>Streptococcus</taxon>
        <taxon>Streptococcus mitis group</taxon>
    </lineage>
</organism>
<sequence length="55" mass="6481">MLKDEFRPIDGKVLTIGRSPKEKIYMVPKAVFDLPKKERAEKLSQIFSSWQQKED</sequence>
<evidence type="ECO:0000313" key="3">
    <source>
        <dbReference type="Proteomes" id="UP000028093"/>
    </source>
</evidence>
<protein>
    <submittedName>
        <fullName evidence="1">Uncharacterized protein</fullName>
    </submittedName>
</protein>
<dbReference type="EMBL" id="JPFT01000001">
    <property type="protein sequence ID" value="KEQ34365.1"/>
    <property type="molecule type" value="Genomic_DNA"/>
</dbReference>
<evidence type="ECO:0000313" key="4">
    <source>
        <dbReference type="Proteomes" id="UP000277773"/>
    </source>
</evidence>
<comment type="caution">
    <text evidence="1">The sequence shown here is derived from an EMBL/GenBank/DDBJ whole genome shotgun (WGS) entry which is preliminary data.</text>
</comment>
<name>A0A081PUJ2_STRMT</name>
<dbReference type="RefSeq" id="WP_000910110.1">
    <property type="nucleotide sequence ID" value="NZ_JASHDH010000008.1"/>
</dbReference>